<name>A0ABM0JMK0_APLCA</name>
<feature type="compositionally biased region" description="Low complexity" evidence="1">
    <location>
        <begin position="116"/>
        <end position="136"/>
    </location>
</feature>
<sequence length="1115" mass="122168">MASSYGIYLQNRQTVAIDNSSKNQVLGTGSSTTLRPKITTYGGDRKMCANAVPFQSQTTDSLSSQYDSQRKGGQDTGAAARTLKASYACLDPSNPMTLSADPLMEPSGSESGGGSISCSSYCQQREQQQQQQQQQQPFNHFSQNFSGVIGDKNEYNTETTRAWSEATCENPRYLDKTEGGMGNKDGGSVESRIRGVQSRTPGVNVCQEEYSAQYGRQNQRPIVKMATPSLICSQTDGFGMNQNQGNNLDFNSLSTSQTSFGFLEEEPRDDWSTFPSCSGIFDHQLASGGLLCTPNSVMGDTGMGFMSYRAASTMDQTAARTSRLYQWKQDGLQAEQTLAQPSMGVGRSTEGMDPTRRPLGDPYCSTTQAHRDFPWTIPNGSSADSHSGNTANFVGSLSFIDGSDQNKIPIDYESSKSFGDHRRHMSNNNNASWGGGRDRAESLKDSGSLLDHMTGTVGCTRTPPWLLKSRPLQAGVSLAVGSSDLLADKMSDQQNNANLCTAISGESALGSAQNMNRQRNTESSNYLPSSASSPGESCLNKEETPRLRNSEASSTMLSSASLSHLTLLQQHQHQVDKNEQKETEQEGDGSVFKLSEDLDNTFLEDNLPSAPWHELALAPEDVGDTDGKTGKIDEYEKVQNFDDATGILNDQELLSPYRCIGMRKHFTLAEQSLSNNKPSRPEVQPGKAQSENQRPRMILGGNSCRQTMEDKEKVDMEESNRRLREMLGLTRQEKDENSVGAPSCMRMQDIPMQNQYSPSPTSMNSNQFHGMFPQNNAAAQSMANASMSRMQLPGHKLPNAMGMAQQMYCVPNILVPPPPVPSQGSNRTPGMIFPGMMANMSSTSRFPQGMIRVPFVDMSRFVYVHQVPMNMSGTHPNNNHNNSSSSNPHVNTSNIITINTSENDFSTNGQNDKGCRGMKSNNIKSKAALMKLRSSSEEFAVPFHALRPSMEDPLCQRTVKTRTNPWDPDLDHDFSNSLISKANSVDNTHGNGIGHTTTGTPAEIICGSDYTFSYADMSNLQPSQMSAEQSSKSQNVMQWPAAADMHPEMLDMLPVRRGMPEENSNGRLCWPDMELMMPTSREQLQAVRRSNKPMGSNRANLISIIPKGSGDNLES</sequence>
<dbReference type="RefSeq" id="XP_005097200.1">
    <property type="nucleotide sequence ID" value="XM_005097143.2"/>
</dbReference>
<organism evidence="2 3">
    <name type="scientific">Aplysia californica</name>
    <name type="common">California sea hare</name>
    <dbReference type="NCBI Taxonomy" id="6500"/>
    <lineage>
        <taxon>Eukaryota</taxon>
        <taxon>Metazoa</taxon>
        <taxon>Spiralia</taxon>
        <taxon>Lophotrochozoa</taxon>
        <taxon>Mollusca</taxon>
        <taxon>Gastropoda</taxon>
        <taxon>Heterobranchia</taxon>
        <taxon>Euthyneura</taxon>
        <taxon>Tectipleura</taxon>
        <taxon>Aplysiida</taxon>
        <taxon>Aplysioidea</taxon>
        <taxon>Aplysiidae</taxon>
        <taxon>Aplysia</taxon>
    </lineage>
</organism>
<feature type="region of interest" description="Disordered" evidence="1">
    <location>
        <begin position="97"/>
        <end position="137"/>
    </location>
</feature>
<feature type="compositionally biased region" description="Polar residues" evidence="1">
    <location>
        <begin position="510"/>
        <end position="522"/>
    </location>
</feature>
<evidence type="ECO:0000313" key="2">
    <source>
        <dbReference type="Proteomes" id="UP000694888"/>
    </source>
</evidence>
<feature type="region of interest" description="Disordered" evidence="1">
    <location>
        <begin position="510"/>
        <end position="591"/>
    </location>
</feature>
<gene>
    <name evidence="3" type="primary">LOC101857561</name>
</gene>
<keyword evidence="2" id="KW-1185">Reference proteome</keyword>
<feature type="region of interest" description="Disordered" evidence="1">
    <location>
        <begin position="872"/>
        <end position="891"/>
    </location>
</feature>
<feature type="compositionally biased region" description="Basic and acidic residues" evidence="1">
    <location>
        <begin position="539"/>
        <end position="549"/>
    </location>
</feature>
<dbReference type="GeneID" id="101857561"/>
<evidence type="ECO:0000256" key="1">
    <source>
        <dbReference type="SAM" id="MobiDB-lite"/>
    </source>
</evidence>
<dbReference type="Proteomes" id="UP000694888">
    <property type="component" value="Unplaced"/>
</dbReference>
<feature type="compositionally biased region" description="Low complexity" evidence="1">
    <location>
        <begin position="523"/>
        <end position="533"/>
    </location>
</feature>
<feature type="region of interest" description="Disordered" evidence="1">
    <location>
        <begin position="671"/>
        <end position="694"/>
    </location>
</feature>
<proteinExistence type="predicted"/>
<protein>
    <submittedName>
        <fullName evidence="3">Uncharacterized protein LOC101857561</fullName>
    </submittedName>
</protein>
<feature type="region of interest" description="Disordered" evidence="1">
    <location>
        <begin position="418"/>
        <end position="443"/>
    </location>
</feature>
<feature type="compositionally biased region" description="Low complexity" evidence="1">
    <location>
        <begin position="552"/>
        <end position="572"/>
    </location>
</feature>
<feature type="compositionally biased region" description="Basic and acidic residues" evidence="1">
    <location>
        <begin position="573"/>
        <end position="584"/>
    </location>
</feature>
<reference evidence="3" key="1">
    <citation type="submission" date="2025-08" db="UniProtKB">
        <authorList>
            <consortium name="RefSeq"/>
        </authorList>
    </citation>
    <scope>IDENTIFICATION</scope>
</reference>
<evidence type="ECO:0000313" key="3">
    <source>
        <dbReference type="RefSeq" id="XP_005097200.1"/>
    </source>
</evidence>
<accession>A0ABM0JMK0</accession>
<feature type="region of interest" description="Disordered" evidence="1">
    <location>
        <begin position="59"/>
        <end position="78"/>
    </location>
</feature>
<feature type="compositionally biased region" description="Low complexity" evidence="1">
    <location>
        <begin position="874"/>
        <end position="891"/>
    </location>
</feature>